<comment type="caution">
    <text evidence="1">The sequence shown here is derived from an EMBL/GenBank/DDBJ whole genome shotgun (WGS) entry which is preliminary data.</text>
</comment>
<protein>
    <submittedName>
        <fullName evidence="1">Uncharacterized protein</fullName>
    </submittedName>
</protein>
<dbReference type="EMBL" id="JAENIM010000041">
    <property type="protein sequence ID" value="MBK1791931.1"/>
    <property type="molecule type" value="Genomic_DNA"/>
</dbReference>
<reference evidence="1" key="1">
    <citation type="submission" date="2021-01" db="EMBL/GenBank/DDBJ databases">
        <title>Modified the classification status of verrucomicrobia.</title>
        <authorList>
            <person name="Feng X."/>
        </authorList>
    </citation>
    <scope>NUCLEOTIDE SEQUENCE</scope>
    <source>
        <strain evidence="1">_KCTC 22039</strain>
    </source>
</reference>
<evidence type="ECO:0000313" key="1">
    <source>
        <dbReference type="EMBL" id="MBK1791931.1"/>
    </source>
</evidence>
<organism evidence="1 2">
    <name type="scientific">Persicirhabdus sediminis</name>
    <dbReference type="NCBI Taxonomy" id="454144"/>
    <lineage>
        <taxon>Bacteria</taxon>
        <taxon>Pseudomonadati</taxon>
        <taxon>Verrucomicrobiota</taxon>
        <taxon>Verrucomicrobiia</taxon>
        <taxon>Verrucomicrobiales</taxon>
        <taxon>Verrucomicrobiaceae</taxon>
        <taxon>Persicirhabdus</taxon>
    </lineage>
</organism>
<keyword evidence="2" id="KW-1185">Reference proteome</keyword>
<dbReference type="AlphaFoldDB" id="A0A8J7MEP0"/>
<name>A0A8J7MEP0_9BACT</name>
<accession>A0A8J7MEP0</accession>
<evidence type="ECO:0000313" key="2">
    <source>
        <dbReference type="Proteomes" id="UP000624703"/>
    </source>
</evidence>
<dbReference type="RefSeq" id="WP_200311938.1">
    <property type="nucleotide sequence ID" value="NZ_JAENIM010000041.1"/>
</dbReference>
<sequence>MENSIASCKLWCRSQDSLIEFDIMVGAPLETNEPGLRRWHCEWDMGAAWPLGRQVSTCESSLHALSLAMTSVTQVLLMKEKQGDRFYTDAALTDQIEDIEAYLPMLRPR</sequence>
<dbReference type="Proteomes" id="UP000624703">
    <property type="component" value="Unassembled WGS sequence"/>
</dbReference>
<gene>
    <name evidence="1" type="ORF">JIN82_12290</name>
</gene>
<proteinExistence type="predicted"/>